<sequence>MDANFAAITIFTLLFAVSTARISLDQSSADTRTTNVEKSSTLVSKSESSIIALPTEKKNMVSERTRTRHVNRKDNIIDLTPRSDYARFHAINRHFSDQQQHRMSHRFGKSRPYRHFLNPFVVPRSEISHIDVEKFQHEVPMKRVKVNVKSNLVHRQEEIKAQRELGFMRSIRKFLRHTFD</sequence>
<keyword evidence="1" id="KW-0732">Signal</keyword>
<proteinExistence type="predicted"/>
<accession>A0A2U1MI88</accession>
<gene>
    <name evidence="2" type="ORF">CTI12_AA378250</name>
</gene>
<keyword evidence="3" id="KW-1185">Reference proteome</keyword>
<evidence type="ECO:0000256" key="1">
    <source>
        <dbReference type="SAM" id="SignalP"/>
    </source>
</evidence>
<evidence type="ECO:0000313" key="3">
    <source>
        <dbReference type="Proteomes" id="UP000245207"/>
    </source>
</evidence>
<dbReference type="EMBL" id="PKPP01005212">
    <property type="protein sequence ID" value="PWA60983.1"/>
    <property type="molecule type" value="Genomic_DNA"/>
</dbReference>
<name>A0A2U1MI88_ARTAN</name>
<dbReference type="Proteomes" id="UP000245207">
    <property type="component" value="Unassembled WGS sequence"/>
</dbReference>
<dbReference type="AlphaFoldDB" id="A0A2U1MI88"/>
<feature type="signal peptide" evidence="1">
    <location>
        <begin position="1"/>
        <end position="20"/>
    </location>
</feature>
<feature type="chain" id="PRO_5015786254" evidence="1">
    <location>
        <begin position="21"/>
        <end position="180"/>
    </location>
</feature>
<reference evidence="2 3" key="1">
    <citation type="journal article" date="2018" name="Mol. Plant">
        <title>The genome of Artemisia annua provides insight into the evolution of Asteraceae family and artemisinin biosynthesis.</title>
        <authorList>
            <person name="Shen Q."/>
            <person name="Zhang L."/>
            <person name="Liao Z."/>
            <person name="Wang S."/>
            <person name="Yan T."/>
            <person name="Shi P."/>
            <person name="Liu M."/>
            <person name="Fu X."/>
            <person name="Pan Q."/>
            <person name="Wang Y."/>
            <person name="Lv Z."/>
            <person name="Lu X."/>
            <person name="Zhang F."/>
            <person name="Jiang W."/>
            <person name="Ma Y."/>
            <person name="Chen M."/>
            <person name="Hao X."/>
            <person name="Li L."/>
            <person name="Tang Y."/>
            <person name="Lv G."/>
            <person name="Zhou Y."/>
            <person name="Sun X."/>
            <person name="Brodelius P.E."/>
            <person name="Rose J.K.C."/>
            <person name="Tang K."/>
        </authorList>
    </citation>
    <scope>NUCLEOTIDE SEQUENCE [LARGE SCALE GENOMIC DNA]</scope>
    <source>
        <strain evidence="3">cv. Huhao1</strain>
        <tissue evidence="2">Leaf</tissue>
    </source>
</reference>
<protein>
    <submittedName>
        <fullName evidence="2">Uncharacterized protein</fullName>
    </submittedName>
</protein>
<dbReference type="OrthoDB" id="1640661at2759"/>
<organism evidence="2 3">
    <name type="scientific">Artemisia annua</name>
    <name type="common">Sweet wormwood</name>
    <dbReference type="NCBI Taxonomy" id="35608"/>
    <lineage>
        <taxon>Eukaryota</taxon>
        <taxon>Viridiplantae</taxon>
        <taxon>Streptophyta</taxon>
        <taxon>Embryophyta</taxon>
        <taxon>Tracheophyta</taxon>
        <taxon>Spermatophyta</taxon>
        <taxon>Magnoliopsida</taxon>
        <taxon>eudicotyledons</taxon>
        <taxon>Gunneridae</taxon>
        <taxon>Pentapetalae</taxon>
        <taxon>asterids</taxon>
        <taxon>campanulids</taxon>
        <taxon>Asterales</taxon>
        <taxon>Asteraceae</taxon>
        <taxon>Asteroideae</taxon>
        <taxon>Anthemideae</taxon>
        <taxon>Artemisiinae</taxon>
        <taxon>Artemisia</taxon>
    </lineage>
</organism>
<evidence type="ECO:0000313" key="2">
    <source>
        <dbReference type="EMBL" id="PWA60983.1"/>
    </source>
</evidence>
<comment type="caution">
    <text evidence="2">The sequence shown here is derived from an EMBL/GenBank/DDBJ whole genome shotgun (WGS) entry which is preliminary data.</text>
</comment>